<comment type="caution">
    <text evidence="2">The sequence shown here is derived from an EMBL/GenBank/DDBJ whole genome shotgun (WGS) entry which is preliminary data.</text>
</comment>
<organism evidence="2 3">
    <name type="scientific">Flavobacterium tagetis</name>
    <dbReference type="NCBI Taxonomy" id="2801336"/>
    <lineage>
        <taxon>Bacteria</taxon>
        <taxon>Pseudomonadati</taxon>
        <taxon>Bacteroidota</taxon>
        <taxon>Flavobacteriia</taxon>
        <taxon>Flavobacteriales</taxon>
        <taxon>Flavobacteriaceae</taxon>
        <taxon>Flavobacterium</taxon>
    </lineage>
</organism>
<evidence type="ECO:0000313" key="2">
    <source>
        <dbReference type="EMBL" id="MBL0737909.1"/>
    </source>
</evidence>
<protein>
    <recommendedName>
        <fullName evidence="4">Lipocalin-like domain-containing protein</fullName>
    </recommendedName>
</protein>
<reference evidence="2 3" key="1">
    <citation type="submission" date="2021-01" db="EMBL/GenBank/DDBJ databases">
        <title>Genome seq and assembly of Flavobacterium sp. GN10.</title>
        <authorList>
            <person name="Chhetri G."/>
        </authorList>
    </citation>
    <scope>NUCLEOTIDE SEQUENCE [LARGE SCALE GENOMIC DNA]</scope>
    <source>
        <strain evidence="2 3">GN10</strain>
    </source>
</reference>
<proteinExistence type="predicted"/>
<name>A0ABS1KEJ2_9FLAO</name>
<dbReference type="Proteomes" id="UP000603728">
    <property type="component" value="Unassembled WGS sequence"/>
</dbReference>
<gene>
    <name evidence="2" type="ORF">JI750_13470</name>
</gene>
<sequence>MKKLLFLLLFLISAPAIFAQNQDPSSKRILGNWYSNTNRNTKWSFTQDGRVYNYNNNQMKVMYKYTISHSCHNFSDDTAEFLTLRDKDGNEFCFKINGINENKNGILSLTNLSNMQPLIFVNDVNSKVVQ</sequence>
<feature type="chain" id="PRO_5045204766" description="Lipocalin-like domain-containing protein" evidence="1">
    <location>
        <begin position="20"/>
        <end position="130"/>
    </location>
</feature>
<evidence type="ECO:0008006" key="4">
    <source>
        <dbReference type="Google" id="ProtNLM"/>
    </source>
</evidence>
<evidence type="ECO:0000256" key="1">
    <source>
        <dbReference type="SAM" id="SignalP"/>
    </source>
</evidence>
<keyword evidence="1" id="KW-0732">Signal</keyword>
<dbReference type="EMBL" id="JAERSF010000002">
    <property type="protein sequence ID" value="MBL0737909.1"/>
    <property type="molecule type" value="Genomic_DNA"/>
</dbReference>
<evidence type="ECO:0000313" key="3">
    <source>
        <dbReference type="Proteomes" id="UP000603728"/>
    </source>
</evidence>
<dbReference type="RefSeq" id="WP_202002694.1">
    <property type="nucleotide sequence ID" value="NZ_JAERSF010000002.1"/>
</dbReference>
<feature type="signal peptide" evidence="1">
    <location>
        <begin position="1"/>
        <end position="19"/>
    </location>
</feature>
<accession>A0ABS1KEJ2</accession>
<keyword evidence="3" id="KW-1185">Reference proteome</keyword>